<reference evidence="5" key="1">
    <citation type="submission" date="2023-10" db="EMBL/GenBank/DDBJ databases">
        <title>Genome assemblies of two species of porcelain crab, Petrolisthes cinctipes and Petrolisthes manimaculis (Anomura: Porcellanidae).</title>
        <authorList>
            <person name="Angst P."/>
        </authorList>
    </citation>
    <scope>NUCLEOTIDE SEQUENCE</scope>
    <source>
        <strain evidence="5">PB745_01</strain>
        <tissue evidence="5">Gill</tissue>
    </source>
</reference>
<dbReference type="AlphaFoldDB" id="A0AAE1GN59"/>
<sequence>MEAKGVRVKVYKTKVRISREESGTTTEEDLRWNSLSRVGGIALLESLQHNHTLTKLSLTGNNVPPDIISTIDAQVNQNAQLFEVQQEYTSQANLLKKQMEEQEQHSLCHVEHLERSLAERDRTINTTLRLAPM</sequence>
<organism evidence="5 6">
    <name type="scientific">Petrolisthes cinctipes</name>
    <name type="common">Flat porcelain crab</name>
    <dbReference type="NCBI Taxonomy" id="88211"/>
    <lineage>
        <taxon>Eukaryota</taxon>
        <taxon>Metazoa</taxon>
        <taxon>Ecdysozoa</taxon>
        <taxon>Arthropoda</taxon>
        <taxon>Crustacea</taxon>
        <taxon>Multicrustacea</taxon>
        <taxon>Malacostraca</taxon>
        <taxon>Eumalacostraca</taxon>
        <taxon>Eucarida</taxon>
        <taxon>Decapoda</taxon>
        <taxon>Pleocyemata</taxon>
        <taxon>Anomura</taxon>
        <taxon>Galatheoidea</taxon>
        <taxon>Porcellanidae</taxon>
        <taxon>Petrolisthes</taxon>
    </lineage>
</organism>
<evidence type="ECO:0000313" key="6">
    <source>
        <dbReference type="Proteomes" id="UP001286313"/>
    </source>
</evidence>
<dbReference type="PANTHER" id="PTHR23170:SF3">
    <property type="entry name" value="LEUCINE-RICH REPEAT-CONTAINING PROTEIN 45"/>
    <property type="match status" value="1"/>
</dbReference>
<dbReference type="Proteomes" id="UP001286313">
    <property type="component" value="Unassembled WGS sequence"/>
</dbReference>
<dbReference type="SUPFAM" id="SSF52047">
    <property type="entry name" value="RNI-like"/>
    <property type="match status" value="1"/>
</dbReference>
<accession>A0AAE1GN59</accession>
<dbReference type="Gene3D" id="3.80.10.10">
    <property type="entry name" value="Ribonuclease Inhibitor"/>
    <property type="match status" value="1"/>
</dbReference>
<protein>
    <submittedName>
        <fullName evidence="5">Uncharacterized protein</fullName>
    </submittedName>
</protein>
<keyword evidence="4" id="KW-0206">Cytoskeleton</keyword>
<dbReference type="InterPro" id="IPR032675">
    <property type="entry name" value="LRR_dom_sf"/>
</dbReference>
<proteinExistence type="predicted"/>
<name>A0AAE1GN59_PETCI</name>
<evidence type="ECO:0000313" key="5">
    <source>
        <dbReference type="EMBL" id="KAK3895022.1"/>
    </source>
</evidence>
<evidence type="ECO:0000256" key="1">
    <source>
        <dbReference type="ARBA" id="ARBA00004300"/>
    </source>
</evidence>
<keyword evidence="6" id="KW-1185">Reference proteome</keyword>
<dbReference type="InterPro" id="IPR052116">
    <property type="entry name" value="Centro_Cilium_Assembly"/>
</dbReference>
<dbReference type="EMBL" id="JAWQEG010000072">
    <property type="protein sequence ID" value="KAK3895022.1"/>
    <property type="molecule type" value="Genomic_DNA"/>
</dbReference>
<dbReference type="GO" id="GO:0005813">
    <property type="term" value="C:centrosome"/>
    <property type="evidence" value="ECO:0007669"/>
    <property type="project" value="UniProtKB-SubCell"/>
</dbReference>
<evidence type="ECO:0000256" key="4">
    <source>
        <dbReference type="ARBA" id="ARBA00023212"/>
    </source>
</evidence>
<evidence type="ECO:0000256" key="3">
    <source>
        <dbReference type="ARBA" id="ARBA00023054"/>
    </source>
</evidence>
<comment type="subcellular location">
    <subcellularLocation>
        <location evidence="1">Cytoplasm</location>
        <location evidence="1">Cytoskeleton</location>
        <location evidence="1">Microtubule organizing center</location>
        <location evidence="1">Centrosome</location>
    </subcellularLocation>
</comment>
<gene>
    <name evidence="5" type="ORF">Pcinc_001255</name>
</gene>
<keyword evidence="3" id="KW-0175">Coiled coil</keyword>
<keyword evidence="2" id="KW-0963">Cytoplasm</keyword>
<comment type="caution">
    <text evidence="5">The sequence shown here is derived from an EMBL/GenBank/DDBJ whole genome shotgun (WGS) entry which is preliminary data.</text>
</comment>
<evidence type="ECO:0000256" key="2">
    <source>
        <dbReference type="ARBA" id="ARBA00022490"/>
    </source>
</evidence>
<dbReference type="PANTHER" id="PTHR23170">
    <property type="entry name" value="NY-REN-58 ANTIGEN"/>
    <property type="match status" value="1"/>
</dbReference>